<dbReference type="Gene3D" id="3.40.50.1360">
    <property type="match status" value="1"/>
</dbReference>
<dbReference type="PANTHER" id="PTHR11054:SF0">
    <property type="entry name" value="6-PHOSPHOGLUCONOLACTONASE"/>
    <property type="match status" value="1"/>
</dbReference>
<reference evidence="10" key="1">
    <citation type="submission" date="2017-09" db="EMBL/GenBank/DDBJ databases">
        <authorList>
            <person name="Varghese N."/>
            <person name="Submissions S."/>
        </authorList>
    </citation>
    <scope>NUCLEOTIDE SEQUENCE [LARGE SCALE GENOMIC DNA]</scope>
    <source>
        <strain evidence="10">DSM 2913</strain>
    </source>
</reference>
<evidence type="ECO:0000313" key="9">
    <source>
        <dbReference type="EMBL" id="SNZ11143.1"/>
    </source>
</evidence>
<protein>
    <recommendedName>
        <fullName evidence="6 7">6-phosphogluconolactonase</fullName>
        <shortName evidence="7">6PGL</shortName>
        <ecNumber evidence="5 7">3.1.1.31</ecNumber>
    </recommendedName>
</protein>
<dbReference type="EMBL" id="OBEN01000001">
    <property type="protein sequence ID" value="SNZ11143.1"/>
    <property type="molecule type" value="Genomic_DNA"/>
</dbReference>
<comment type="function">
    <text evidence="2 7">Hydrolysis of 6-phosphogluconolactone to 6-phosphogluconate.</text>
</comment>
<dbReference type="GO" id="GO:0006098">
    <property type="term" value="P:pentose-phosphate shunt"/>
    <property type="evidence" value="ECO:0007669"/>
    <property type="project" value="UniProtKB-UniPathway"/>
</dbReference>
<feature type="domain" description="Glucosamine/galactosamine-6-phosphate isomerase" evidence="8">
    <location>
        <begin position="15"/>
        <end position="206"/>
    </location>
</feature>
<dbReference type="RefSeq" id="WP_096600091.1">
    <property type="nucleotide sequence ID" value="NZ_OBEN01000001.1"/>
</dbReference>
<organism evidence="9 10">
    <name type="scientific">Hydrogenobacter hydrogenophilus</name>
    <dbReference type="NCBI Taxonomy" id="35835"/>
    <lineage>
        <taxon>Bacteria</taxon>
        <taxon>Pseudomonadati</taxon>
        <taxon>Aquificota</taxon>
        <taxon>Aquificia</taxon>
        <taxon>Aquificales</taxon>
        <taxon>Aquificaceae</taxon>
        <taxon>Hydrogenobacter</taxon>
    </lineage>
</organism>
<dbReference type="SUPFAM" id="SSF100950">
    <property type="entry name" value="NagB/RpiA/CoA transferase-like"/>
    <property type="match status" value="1"/>
</dbReference>
<dbReference type="GO" id="GO:0006044">
    <property type="term" value="P:N-acetylglucosamine metabolic process"/>
    <property type="evidence" value="ECO:0007669"/>
    <property type="project" value="InterPro"/>
</dbReference>
<evidence type="ECO:0000256" key="7">
    <source>
        <dbReference type="RuleBase" id="RU365095"/>
    </source>
</evidence>
<dbReference type="PANTHER" id="PTHR11054">
    <property type="entry name" value="6-PHOSPHOGLUCONOLACTONASE"/>
    <property type="match status" value="1"/>
</dbReference>
<dbReference type="CDD" id="cd01400">
    <property type="entry name" value="6PGL"/>
    <property type="match status" value="1"/>
</dbReference>
<evidence type="ECO:0000256" key="1">
    <source>
        <dbReference type="ARBA" id="ARBA00000832"/>
    </source>
</evidence>
<evidence type="ECO:0000256" key="5">
    <source>
        <dbReference type="ARBA" id="ARBA00013198"/>
    </source>
</evidence>
<proteinExistence type="inferred from homology"/>
<evidence type="ECO:0000259" key="8">
    <source>
        <dbReference type="Pfam" id="PF01182"/>
    </source>
</evidence>
<gene>
    <name evidence="7" type="primary">pgl</name>
    <name evidence="9" type="ORF">SAMN06265353_0151</name>
</gene>
<comment type="catalytic activity">
    <reaction evidence="1 7">
        <text>6-phospho-D-glucono-1,5-lactone + H2O = 6-phospho-D-gluconate + H(+)</text>
        <dbReference type="Rhea" id="RHEA:12556"/>
        <dbReference type="ChEBI" id="CHEBI:15377"/>
        <dbReference type="ChEBI" id="CHEBI:15378"/>
        <dbReference type="ChEBI" id="CHEBI:57955"/>
        <dbReference type="ChEBI" id="CHEBI:58759"/>
        <dbReference type="EC" id="3.1.1.31"/>
    </reaction>
</comment>
<dbReference type="PROSITE" id="PS01161">
    <property type="entry name" value="GLC_GALNAC_ISOMERASE"/>
    <property type="match status" value="1"/>
</dbReference>
<evidence type="ECO:0000313" key="10">
    <source>
        <dbReference type="Proteomes" id="UP000218627"/>
    </source>
</evidence>
<sequence>MERCGFYKILTNKNIDSRVAHYIIRLARVFINKKGSFNVALAGGKTPLGAYSILSNLQRDWTKINLFLTDERYVPVEDDRSNCKNLKPFFEGINCFDTSLPPDQSALMYSQKLQSLGCLDLVLLGVGKDGHTASLFPNTECRRITREVCVSTSPDGLIRLSLTEEFINLSEKVVFFIKGEDKRDVLKKLLTCEDIPASRIKPRRSVLIFTDLTLF</sequence>
<dbReference type="Pfam" id="PF01182">
    <property type="entry name" value="Glucosamine_iso"/>
    <property type="match status" value="1"/>
</dbReference>
<accession>A0A285NQC6</accession>
<evidence type="ECO:0000256" key="4">
    <source>
        <dbReference type="ARBA" id="ARBA00010662"/>
    </source>
</evidence>
<dbReference type="OrthoDB" id="9810967at2"/>
<dbReference type="InterPro" id="IPR039104">
    <property type="entry name" value="6PGL"/>
</dbReference>
<dbReference type="EC" id="3.1.1.31" evidence="5 7"/>
<keyword evidence="10" id="KW-1185">Reference proteome</keyword>
<evidence type="ECO:0000256" key="2">
    <source>
        <dbReference type="ARBA" id="ARBA00002681"/>
    </source>
</evidence>
<keyword evidence="7" id="KW-0378">Hydrolase</keyword>
<name>A0A285NQC6_9AQUI</name>
<evidence type="ECO:0000256" key="3">
    <source>
        <dbReference type="ARBA" id="ARBA00004961"/>
    </source>
</evidence>
<evidence type="ECO:0000256" key="6">
    <source>
        <dbReference type="ARBA" id="ARBA00020337"/>
    </source>
</evidence>
<dbReference type="GO" id="GO:0004342">
    <property type="term" value="F:glucosamine-6-phosphate deaminase activity"/>
    <property type="evidence" value="ECO:0007669"/>
    <property type="project" value="InterPro"/>
</dbReference>
<dbReference type="GO" id="GO:0005975">
    <property type="term" value="P:carbohydrate metabolic process"/>
    <property type="evidence" value="ECO:0007669"/>
    <property type="project" value="UniProtKB-UniRule"/>
</dbReference>
<comment type="pathway">
    <text evidence="3 7">Carbohydrate degradation; pentose phosphate pathway; D-ribulose 5-phosphate from D-glucose 6-phosphate (oxidative stage): step 2/3.</text>
</comment>
<dbReference type="InterPro" id="IPR005900">
    <property type="entry name" value="6-phosphogluconolactonase_DevB"/>
</dbReference>
<dbReference type="InterPro" id="IPR037171">
    <property type="entry name" value="NagB/RpiA_transferase-like"/>
</dbReference>
<comment type="similarity">
    <text evidence="4 7">Belongs to the glucosamine/galactosamine-6-phosphate isomerase family. 6-phosphogluconolactonase subfamily.</text>
</comment>
<dbReference type="AlphaFoldDB" id="A0A285NQC6"/>
<dbReference type="NCBIfam" id="TIGR01198">
    <property type="entry name" value="pgl"/>
    <property type="match status" value="1"/>
</dbReference>
<dbReference type="GO" id="GO:0017057">
    <property type="term" value="F:6-phosphogluconolactonase activity"/>
    <property type="evidence" value="ECO:0007669"/>
    <property type="project" value="UniProtKB-UniRule"/>
</dbReference>
<dbReference type="UniPathway" id="UPA00115">
    <property type="reaction ID" value="UER00409"/>
</dbReference>
<dbReference type="InterPro" id="IPR006148">
    <property type="entry name" value="Glc/Gal-6P_isomerase"/>
</dbReference>
<dbReference type="InterPro" id="IPR018321">
    <property type="entry name" value="Glucosamine6P_isomerase_CS"/>
</dbReference>
<dbReference type="Proteomes" id="UP000218627">
    <property type="component" value="Unassembled WGS sequence"/>
</dbReference>